<sequence length="136" mass="14372">MEAVQYQRGGRDDATEDTVQLGLGLWRRGVSSSAVAPATGALPPQPDASSPDFPGHSAVWDAQTELRDTDIDTDTESTRTARVSFAEMLAGNLSYAKVRAIAKQETAAAALSPKQGRKKSGNEARKDPVSLNEDGG</sequence>
<keyword evidence="3" id="KW-1185">Reference proteome</keyword>
<dbReference type="Proteomes" id="UP000076532">
    <property type="component" value="Unassembled WGS sequence"/>
</dbReference>
<accession>A0A166H3V9</accession>
<dbReference type="EMBL" id="KV417572">
    <property type="protein sequence ID" value="KZP18453.1"/>
    <property type="molecule type" value="Genomic_DNA"/>
</dbReference>
<feature type="region of interest" description="Disordered" evidence="1">
    <location>
        <begin position="32"/>
        <end position="77"/>
    </location>
</feature>
<reference evidence="2 3" key="1">
    <citation type="journal article" date="2016" name="Mol. Biol. Evol.">
        <title>Comparative Genomics of Early-Diverging Mushroom-Forming Fungi Provides Insights into the Origins of Lignocellulose Decay Capabilities.</title>
        <authorList>
            <person name="Nagy L.G."/>
            <person name="Riley R."/>
            <person name="Tritt A."/>
            <person name="Adam C."/>
            <person name="Daum C."/>
            <person name="Floudas D."/>
            <person name="Sun H."/>
            <person name="Yadav J.S."/>
            <person name="Pangilinan J."/>
            <person name="Larsson K.H."/>
            <person name="Matsuura K."/>
            <person name="Barry K."/>
            <person name="Labutti K."/>
            <person name="Kuo R."/>
            <person name="Ohm R.A."/>
            <person name="Bhattacharya S.S."/>
            <person name="Shirouzu T."/>
            <person name="Yoshinaga Y."/>
            <person name="Martin F.M."/>
            <person name="Grigoriev I.V."/>
            <person name="Hibbett D.S."/>
        </authorList>
    </citation>
    <scope>NUCLEOTIDE SEQUENCE [LARGE SCALE GENOMIC DNA]</scope>
    <source>
        <strain evidence="2 3">CBS 109695</strain>
    </source>
</reference>
<evidence type="ECO:0000313" key="2">
    <source>
        <dbReference type="EMBL" id="KZP18453.1"/>
    </source>
</evidence>
<evidence type="ECO:0000313" key="3">
    <source>
        <dbReference type="Proteomes" id="UP000076532"/>
    </source>
</evidence>
<dbReference type="AlphaFoldDB" id="A0A166H3V9"/>
<organism evidence="2 3">
    <name type="scientific">Athelia psychrophila</name>
    <dbReference type="NCBI Taxonomy" id="1759441"/>
    <lineage>
        <taxon>Eukaryota</taxon>
        <taxon>Fungi</taxon>
        <taxon>Dikarya</taxon>
        <taxon>Basidiomycota</taxon>
        <taxon>Agaricomycotina</taxon>
        <taxon>Agaricomycetes</taxon>
        <taxon>Agaricomycetidae</taxon>
        <taxon>Atheliales</taxon>
        <taxon>Atheliaceae</taxon>
        <taxon>Athelia</taxon>
    </lineage>
</organism>
<evidence type="ECO:0000256" key="1">
    <source>
        <dbReference type="SAM" id="MobiDB-lite"/>
    </source>
</evidence>
<proteinExistence type="predicted"/>
<name>A0A166H3V9_9AGAM</name>
<protein>
    <submittedName>
        <fullName evidence="2">Uncharacterized protein</fullName>
    </submittedName>
</protein>
<gene>
    <name evidence="2" type="ORF">FIBSPDRAFT_863703</name>
</gene>
<feature type="region of interest" description="Disordered" evidence="1">
    <location>
        <begin position="107"/>
        <end position="136"/>
    </location>
</feature>